<dbReference type="GO" id="GO:0005524">
    <property type="term" value="F:ATP binding"/>
    <property type="evidence" value="ECO:0007669"/>
    <property type="project" value="UniProtKB-KW"/>
</dbReference>
<evidence type="ECO:0000256" key="1">
    <source>
        <dbReference type="ARBA" id="ARBA00022679"/>
    </source>
</evidence>
<dbReference type="Gene3D" id="3.40.50.620">
    <property type="entry name" value="HUPs"/>
    <property type="match status" value="1"/>
</dbReference>
<gene>
    <name evidence="4" type="ORF">L7E55_04760</name>
</gene>
<dbReference type="InterPro" id="IPR035107">
    <property type="entry name" value="tRNA_thiolation_TtcA_Ctu1"/>
</dbReference>
<reference evidence="4" key="1">
    <citation type="submission" date="2022-02" db="EMBL/GenBank/DDBJ databases">
        <authorList>
            <person name="Leng L."/>
        </authorList>
    </citation>
    <scope>NUCLEOTIDE SEQUENCE</scope>
    <source>
        <strain evidence="4">JI</strain>
    </source>
</reference>
<feature type="binding site" evidence="2">
    <location>
        <begin position="32"/>
        <end position="34"/>
    </location>
    <ligand>
        <name>ATP</name>
        <dbReference type="ChEBI" id="CHEBI:30616"/>
    </ligand>
</feature>
<dbReference type="RefSeq" id="WP_277442909.1">
    <property type="nucleotide sequence ID" value="NZ_JAKOAV010000006.1"/>
</dbReference>
<comment type="caution">
    <text evidence="4">The sequence shown here is derived from an EMBL/GenBank/DDBJ whole genome shotgun (WGS) entry which is preliminary data.</text>
</comment>
<keyword evidence="2" id="KW-0547">Nucleotide-binding</keyword>
<organism evidence="4 5">
    <name type="scientific">Pelotomaculum isophthalicicum JI</name>
    <dbReference type="NCBI Taxonomy" id="947010"/>
    <lineage>
        <taxon>Bacteria</taxon>
        <taxon>Bacillati</taxon>
        <taxon>Bacillota</taxon>
        <taxon>Clostridia</taxon>
        <taxon>Eubacteriales</taxon>
        <taxon>Desulfotomaculaceae</taxon>
        <taxon>Pelotomaculum</taxon>
    </lineage>
</organism>
<dbReference type="Proteomes" id="UP001154312">
    <property type="component" value="Unassembled WGS sequence"/>
</dbReference>
<dbReference type="CDD" id="cd24138">
    <property type="entry name" value="TtcA-like"/>
    <property type="match status" value="1"/>
</dbReference>
<protein>
    <submittedName>
        <fullName evidence="4">tRNA 2-thiocytidine(32) synthetase TtcA</fullName>
    </submittedName>
</protein>
<feature type="binding site" evidence="2">
    <location>
        <position position="64"/>
    </location>
    <ligand>
        <name>ATP</name>
        <dbReference type="ChEBI" id="CHEBI:30616"/>
    </ligand>
</feature>
<keyword evidence="2" id="KW-0067">ATP-binding</keyword>
<dbReference type="InterPro" id="IPR011063">
    <property type="entry name" value="TilS/TtcA_N"/>
</dbReference>
<dbReference type="Pfam" id="PF01171">
    <property type="entry name" value="ATP_bind_3"/>
    <property type="match status" value="1"/>
</dbReference>
<dbReference type="PANTHER" id="PTHR43686:SF1">
    <property type="entry name" value="AMINOTRAN_5 DOMAIN-CONTAINING PROTEIN"/>
    <property type="match status" value="1"/>
</dbReference>
<dbReference type="EMBL" id="JAKOAV010000006">
    <property type="protein sequence ID" value="MDF9407674.1"/>
    <property type="molecule type" value="Genomic_DNA"/>
</dbReference>
<dbReference type="PANTHER" id="PTHR43686">
    <property type="entry name" value="SULFURTRANSFERASE-RELATED"/>
    <property type="match status" value="1"/>
</dbReference>
<proteinExistence type="predicted"/>
<dbReference type="PIRSF" id="PIRSF004976">
    <property type="entry name" value="ATPase_YdaO"/>
    <property type="match status" value="1"/>
</dbReference>
<dbReference type="GO" id="GO:0008033">
    <property type="term" value="P:tRNA processing"/>
    <property type="evidence" value="ECO:0007669"/>
    <property type="project" value="InterPro"/>
</dbReference>
<keyword evidence="5" id="KW-1185">Reference proteome</keyword>
<evidence type="ECO:0000313" key="4">
    <source>
        <dbReference type="EMBL" id="MDF9407674.1"/>
    </source>
</evidence>
<dbReference type="AlphaFoldDB" id="A0A9X4JSX7"/>
<dbReference type="GO" id="GO:0016740">
    <property type="term" value="F:transferase activity"/>
    <property type="evidence" value="ECO:0007669"/>
    <property type="project" value="UniProtKB-KW"/>
</dbReference>
<evidence type="ECO:0000256" key="2">
    <source>
        <dbReference type="PIRSR" id="PIRSR004976-51"/>
    </source>
</evidence>
<keyword evidence="1" id="KW-0808">Transferase</keyword>
<feature type="binding site" evidence="2">
    <location>
        <position position="138"/>
    </location>
    <ligand>
        <name>ATP</name>
        <dbReference type="ChEBI" id="CHEBI:30616"/>
    </ligand>
</feature>
<feature type="domain" description="tRNA(Ile)-lysidine/2-thiocytidine synthase N-terminal" evidence="3">
    <location>
        <begin position="29"/>
        <end position="200"/>
    </location>
</feature>
<evidence type="ECO:0000313" key="5">
    <source>
        <dbReference type="Proteomes" id="UP001154312"/>
    </source>
</evidence>
<dbReference type="SUPFAM" id="SSF52402">
    <property type="entry name" value="Adenine nucleotide alpha hydrolases-like"/>
    <property type="match status" value="1"/>
</dbReference>
<accession>A0A9X4JSX7</accession>
<sequence length="255" mass="29455">MTKNYRKWFLAKVKRAIYDFGMIEDGDRIVVGFSGGKDSVTLLYSLYLLSRSIPVKFDLAAVFIKTGWPMDLPVLENFCRSLNVPFYIVETEIAKIVFEDRQDDNPCAICSHLRRGALHSKVLELGFNKVALGHHLDDVIETFFMSMIYTGQIRVFSPFTFLDRTGLTMIRPMVYLPAEEVVSFVKQEALPFIENPCPANGFTNREVVKKQIADLVKRFPDLKARFLTSLQTFDQRNLWPDVRSKSKKQDRKIRI</sequence>
<dbReference type="InterPro" id="IPR014729">
    <property type="entry name" value="Rossmann-like_a/b/a_fold"/>
</dbReference>
<name>A0A9X4JSX7_9FIRM</name>
<feature type="binding site" evidence="2">
    <location>
        <position position="133"/>
    </location>
    <ligand>
        <name>ATP</name>
        <dbReference type="ChEBI" id="CHEBI:30616"/>
    </ligand>
</feature>
<feature type="binding site" evidence="2">
    <location>
        <position position="38"/>
    </location>
    <ligand>
        <name>ATP</name>
        <dbReference type="ChEBI" id="CHEBI:30616"/>
    </ligand>
</feature>
<evidence type="ECO:0000259" key="3">
    <source>
        <dbReference type="Pfam" id="PF01171"/>
    </source>
</evidence>